<dbReference type="AlphaFoldDB" id="A0A815HQG9"/>
<dbReference type="EMBL" id="CAJNOR010002906">
    <property type="protein sequence ID" value="CAF1355303.1"/>
    <property type="molecule type" value="Genomic_DNA"/>
</dbReference>
<dbReference type="PANTHER" id="PTHR46865">
    <property type="entry name" value="OXIDOREDUCTASE-RELATED"/>
    <property type="match status" value="1"/>
</dbReference>
<dbReference type="Proteomes" id="UP000663828">
    <property type="component" value="Unassembled WGS sequence"/>
</dbReference>
<dbReference type="InterPro" id="IPR051704">
    <property type="entry name" value="FAD_aromatic-hydroxylase"/>
</dbReference>
<gene>
    <name evidence="1" type="ORF">XAT740_LOCUS31711</name>
</gene>
<protein>
    <submittedName>
        <fullName evidence="1">Uncharacterized protein</fullName>
    </submittedName>
</protein>
<organism evidence="1 2">
    <name type="scientific">Adineta ricciae</name>
    <name type="common">Rotifer</name>
    <dbReference type="NCBI Taxonomy" id="249248"/>
    <lineage>
        <taxon>Eukaryota</taxon>
        <taxon>Metazoa</taxon>
        <taxon>Spiralia</taxon>
        <taxon>Gnathifera</taxon>
        <taxon>Rotifera</taxon>
        <taxon>Eurotatoria</taxon>
        <taxon>Bdelloidea</taxon>
        <taxon>Adinetida</taxon>
        <taxon>Adinetidae</taxon>
        <taxon>Adineta</taxon>
    </lineage>
</organism>
<sequence>MSNLPDKTRSILPRSSSITSKHVLKSCSALIVSASVAGPVLVRDGYKLLLVLYEYTRKDVEYIFGDYSLSINDQENQVQVTLASDNSHKNEYYFEVIGQVTMECWSQGRVALVNDAGYCPTRVTGMETTLALVGSYILAGEIGRCQDHVEAFKQYEMLMRPIVTKARKI</sequence>
<keyword evidence="2" id="KW-1185">Reference proteome</keyword>
<reference evidence="1" key="1">
    <citation type="submission" date="2021-02" db="EMBL/GenBank/DDBJ databases">
        <authorList>
            <person name="Nowell W R."/>
        </authorList>
    </citation>
    <scope>NUCLEOTIDE SEQUENCE</scope>
</reference>
<dbReference type="InterPro" id="IPR036188">
    <property type="entry name" value="FAD/NAD-bd_sf"/>
</dbReference>
<proteinExistence type="predicted"/>
<accession>A0A815HQG9</accession>
<evidence type="ECO:0000313" key="2">
    <source>
        <dbReference type="Proteomes" id="UP000663828"/>
    </source>
</evidence>
<dbReference type="PANTHER" id="PTHR46865:SF2">
    <property type="entry name" value="MONOOXYGENASE"/>
    <property type="match status" value="1"/>
</dbReference>
<evidence type="ECO:0000313" key="1">
    <source>
        <dbReference type="EMBL" id="CAF1355303.1"/>
    </source>
</evidence>
<dbReference type="SUPFAM" id="SSF51905">
    <property type="entry name" value="FAD/NAD(P)-binding domain"/>
    <property type="match status" value="1"/>
</dbReference>
<dbReference type="Gene3D" id="3.50.50.60">
    <property type="entry name" value="FAD/NAD(P)-binding domain"/>
    <property type="match status" value="1"/>
</dbReference>
<name>A0A815HQG9_ADIRI</name>
<comment type="caution">
    <text evidence="1">The sequence shown here is derived from an EMBL/GenBank/DDBJ whole genome shotgun (WGS) entry which is preliminary data.</text>
</comment>